<dbReference type="Proteomes" id="UP000216207">
    <property type="component" value="Unassembled WGS sequence"/>
</dbReference>
<name>A0A268NWC3_SHOCL</name>
<reference evidence="5 6" key="1">
    <citation type="submission" date="2017-07" db="EMBL/GenBank/DDBJ databases">
        <title>Isolation and whole genome analysis of endospore-forming bacteria from heroin.</title>
        <authorList>
            <person name="Kalinowski J."/>
            <person name="Ahrens B."/>
            <person name="Al-Dilaimi A."/>
            <person name="Winkler A."/>
            <person name="Wibberg D."/>
            <person name="Schleenbecker U."/>
            <person name="Ruckert C."/>
            <person name="Wolfel R."/>
            <person name="Grass G."/>
        </authorList>
    </citation>
    <scope>NUCLEOTIDE SEQUENCE [LARGE SCALE GENOMIC DNA]</scope>
    <source>
        <strain evidence="4 5">7523-2</strain>
        <strain evidence="3 6">7539</strain>
    </source>
</reference>
<sequence length="163" mass="17864">MPITTKNGTIINAKEHIIAHQVNGLGVMSGGVARQIKQAYPGVYRRYKTFVSNHSSPEELLGRNLMIVTDGRPVYQYDPSGGAKIISNLFGQARVGAAQKQTDEKALRKALEHLVEFAKISNLSIAIPHGIGCGPGGSDWSQIQTIIEDVFENYSVTLYRHTE</sequence>
<gene>
    <name evidence="4" type="ORF">CHH61_04215</name>
    <name evidence="3" type="ORF">CHH72_16460</name>
</gene>
<dbReference type="PANTHER" id="PTHR12521">
    <property type="entry name" value="PROTEIN C6ORF130"/>
    <property type="match status" value="1"/>
</dbReference>
<evidence type="ECO:0000313" key="6">
    <source>
        <dbReference type="Proteomes" id="UP000216207"/>
    </source>
</evidence>
<evidence type="ECO:0000313" key="3">
    <source>
        <dbReference type="EMBL" id="PAE87823.1"/>
    </source>
</evidence>
<evidence type="ECO:0000313" key="5">
    <source>
        <dbReference type="Proteomes" id="UP000216133"/>
    </source>
</evidence>
<comment type="catalytic activity">
    <reaction evidence="1">
        <text>an N-(ADP-alpha-D-ribosyl)-thymidine in DNA + H2O = a thymidine in DNA + ADP-D-ribose</text>
        <dbReference type="Rhea" id="RHEA:71655"/>
        <dbReference type="Rhea" id="RHEA-COMP:13556"/>
        <dbReference type="Rhea" id="RHEA-COMP:18051"/>
        <dbReference type="ChEBI" id="CHEBI:15377"/>
        <dbReference type="ChEBI" id="CHEBI:57967"/>
        <dbReference type="ChEBI" id="CHEBI:137386"/>
        <dbReference type="ChEBI" id="CHEBI:191199"/>
    </reaction>
    <physiologicalReaction direction="left-to-right" evidence="1">
        <dbReference type="Rhea" id="RHEA:71656"/>
    </physiologicalReaction>
</comment>
<accession>A0A268NWC3</accession>
<organism evidence="3 6">
    <name type="scientific">Shouchella clausii</name>
    <name type="common">Alkalihalobacillus clausii</name>
    <dbReference type="NCBI Taxonomy" id="79880"/>
    <lineage>
        <taxon>Bacteria</taxon>
        <taxon>Bacillati</taxon>
        <taxon>Bacillota</taxon>
        <taxon>Bacilli</taxon>
        <taxon>Bacillales</taxon>
        <taxon>Bacillaceae</taxon>
        <taxon>Shouchella</taxon>
    </lineage>
</organism>
<dbReference type="Gene3D" id="3.40.220.10">
    <property type="entry name" value="Leucine Aminopeptidase, subunit E, domain 1"/>
    <property type="match status" value="1"/>
</dbReference>
<feature type="domain" description="Macro" evidence="2">
    <location>
        <begin position="1"/>
        <end position="163"/>
    </location>
</feature>
<dbReference type="RefSeq" id="WP_095326968.1">
    <property type="nucleotide sequence ID" value="NZ_NPBS01000019.1"/>
</dbReference>
<dbReference type="EMBL" id="NPCC01000028">
    <property type="protein sequence ID" value="PAE87823.1"/>
    <property type="molecule type" value="Genomic_DNA"/>
</dbReference>
<evidence type="ECO:0000313" key="4">
    <source>
        <dbReference type="EMBL" id="PAF27263.1"/>
    </source>
</evidence>
<dbReference type="PROSITE" id="PS51154">
    <property type="entry name" value="MACRO"/>
    <property type="match status" value="1"/>
</dbReference>
<dbReference type="InterPro" id="IPR050892">
    <property type="entry name" value="ADP-ribose_metab_enzymes"/>
</dbReference>
<dbReference type="InterPro" id="IPR043472">
    <property type="entry name" value="Macro_dom-like"/>
</dbReference>
<evidence type="ECO:0000256" key="1">
    <source>
        <dbReference type="ARBA" id="ARBA00035885"/>
    </source>
</evidence>
<dbReference type="GO" id="GO:0140291">
    <property type="term" value="P:peptidyl-glutamate ADP-deribosylation"/>
    <property type="evidence" value="ECO:0007669"/>
    <property type="project" value="TreeGrafter"/>
</dbReference>
<dbReference type="Proteomes" id="UP000216133">
    <property type="component" value="Unassembled WGS sequence"/>
</dbReference>
<proteinExistence type="predicted"/>
<dbReference type="Pfam" id="PF01661">
    <property type="entry name" value="Macro"/>
    <property type="match status" value="1"/>
</dbReference>
<dbReference type="InterPro" id="IPR002589">
    <property type="entry name" value="Macro_dom"/>
</dbReference>
<comment type="caution">
    <text evidence="3">The sequence shown here is derived from an EMBL/GenBank/DDBJ whole genome shotgun (WGS) entry which is preliminary data.</text>
</comment>
<evidence type="ECO:0000259" key="2">
    <source>
        <dbReference type="PROSITE" id="PS51154"/>
    </source>
</evidence>
<dbReference type="PANTHER" id="PTHR12521:SF0">
    <property type="entry name" value="ADP-RIBOSE GLYCOHYDROLASE OARD1"/>
    <property type="match status" value="1"/>
</dbReference>
<dbReference type="SUPFAM" id="SSF52949">
    <property type="entry name" value="Macro domain-like"/>
    <property type="match status" value="1"/>
</dbReference>
<protein>
    <recommendedName>
        <fullName evidence="2">Macro domain-containing protein</fullName>
    </recommendedName>
</protein>
<dbReference type="AlphaFoldDB" id="A0A268NWC3"/>
<dbReference type="EMBL" id="NPBS01000019">
    <property type="protein sequence ID" value="PAF27263.1"/>
    <property type="molecule type" value="Genomic_DNA"/>
</dbReference>